<dbReference type="EMBL" id="CP060286">
    <property type="protein sequence ID" value="QNK39344.1"/>
    <property type="molecule type" value="Genomic_DNA"/>
</dbReference>
<gene>
    <name evidence="2" type="ORF">HCR03_11315</name>
</gene>
<feature type="transmembrane region" description="Helical" evidence="1">
    <location>
        <begin position="94"/>
        <end position="115"/>
    </location>
</feature>
<dbReference type="AlphaFoldDB" id="A0A7G8T6V3"/>
<feature type="transmembrane region" description="Helical" evidence="1">
    <location>
        <begin position="62"/>
        <end position="82"/>
    </location>
</feature>
<keyword evidence="1" id="KW-1133">Transmembrane helix</keyword>
<organism evidence="2 3">
    <name type="scientific">Caproicibacter fermentans</name>
    <dbReference type="NCBI Taxonomy" id="2576756"/>
    <lineage>
        <taxon>Bacteria</taxon>
        <taxon>Bacillati</taxon>
        <taxon>Bacillota</taxon>
        <taxon>Clostridia</taxon>
        <taxon>Eubacteriales</taxon>
        <taxon>Acutalibacteraceae</taxon>
        <taxon>Caproicibacter</taxon>
    </lineage>
</organism>
<dbReference type="KEGG" id="cfem:HCR03_11315"/>
<evidence type="ECO:0000313" key="2">
    <source>
        <dbReference type="EMBL" id="QNK39344.1"/>
    </source>
</evidence>
<feature type="transmembrane region" description="Helical" evidence="1">
    <location>
        <begin position="12"/>
        <end position="32"/>
    </location>
</feature>
<dbReference type="Proteomes" id="UP000515909">
    <property type="component" value="Chromosome"/>
</dbReference>
<evidence type="ECO:0000256" key="1">
    <source>
        <dbReference type="SAM" id="Phobius"/>
    </source>
</evidence>
<sequence length="153" mass="17065">MCAIKKHKLAALILVIVMLVGILIHSAVFWVINKAFPPLTYTTADSAVVVEMRLFLRRFAETTIGVCSTVFLVGSIMMLYSFIKTSPAVAFYKLFLLFSVTVVAMFACTVPFAIADKVFRGDYLFPVWGILAIMVLLFSILLGANLIKYLRNK</sequence>
<proteinExistence type="predicted"/>
<feature type="transmembrane region" description="Helical" evidence="1">
    <location>
        <begin position="127"/>
        <end position="147"/>
    </location>
</feature>
<keyword evidence="1" id="KW-0472">Membrane</keyword>
<name>A0A7G8T6V3_9FIRM</name>
<evidence type="ECO:0000313" key="3">
    <source>
        <dbReference type="Proteomes" id="UP000515909"/>
    </source>
</evidence>
<reference evidence="2 3" key="1">
    <citation type="submission" date="2020-08" db="EMBL/GenBank/DDBJ databases">
        <title>The isolate Caproiciproducens sp. 7D4C2 produces n-caproate at mildly acidic conditions from hexoses: genome and rBOX comparison with related strains and chain-elongating bacteria.</title>
        <authorList>
            <person name="Esquivel-Elizondo S."/>
            <person name="Bagci C."/>
            <person name="Temovska M."/>
            <person name="Jeon B.S."/>
            <person name="Bessarab I."/>
            <person name="Williams R.B.H."/>
            <person name="Huson D.H."/>
            <person name="Angenent L.T."/>
        </authorList>
    </citation>
    <scope>NUCLEOTIDE SEQUENCE [LARGE SCALE GENOMIC DNA]</scope>
    <source>
        <strain evidence="2 3">7D4C2</strain>
    </source>
</reference>
<dbReference type="RefSeq" id="WP_187034274.1">
    <property type="nucleotide sequence ID" value="NZ_CP060286.1"/>
</dbReference>
<protein>
    <submittedName>
        <fullName evidence="2">Uncharacterized protein</fullName>
    </submittedName>
</protein>
<keyword evidence="1" id="KW-0812">Transmembrane</keyword>
<accession>A0A7G8T6V3</accession>